<evidence type="ECO:0000313" key="16">
    <source>
        <dbReference type="Proteomes" id="UP000823046"/>
    </source>
</evidence>
<evidence type="ECO:0000313" key="15">
    <source>
        <dbReference type="EMBL" id="KAF8819445.1"/>
    </source>
</evidence>
<protein>
    <submittedName>
        <fullName evidence="15">Integral membrane protein</fullName>
    </submittedName>
</protein>
<name>A0ABQ7J6X2_9APIC</name>
<keyword evidence="10" id="KW-0175">Coiled coil</keyword>
<evidence type="ECO:0000256" key="8">
    <source>
        <dbReference type="ARBA" id="ARBA00022837"/>
    </source>
</evidence>
<evidence type="ECO:0000256" key="11">
    <source>
        <dbReference type="ARBA" id="ARBA00023065"/>
    </source>
</evidence>
<evidence type="ECO:0000256" key="13">
    <source>
        <dbReference type="ARBA" id="ARBA00023303"/>
    </source>
</evidence>
<evidence type="ECO:0000256" key="10">
    <source>
        <dbReference type="ARBA" id="ARBA00023054"/>
    </source>
</evidence>
<evidence type="ECO:0000256" key="6">
    <source>
        <dbReference type="ARBA" id="ARBA00022692"/>
    </source>
</evidence>
<accession>A0ABQ7J6X2</accession>
<feature type="transmembrane region" description="Helical" evidence="14">
    <location>
        <begin position="95"/>
        <end position="114"/>
    </location>
</feature>
<keyword evidence="4" id="KW-0109">Calcium transport</keyword>
<evidence type="ECO:0000256" key="14">
    <source>
        <dbReference type="SAM" id="Phobius"/>
    </source>
</evidence>
<evidence type="ECO:0000256" key="4">
    <source>
        <dbReference type="ARBA" id="ARBA00022568"/>
    </source>
</evidence>
<evidence type="ECO:0000256" key="3">
    <source>
        <dbReference type="ARBA" id="ARBA00022448"/>
    </source>
</evidence>
<keyword evidence="12 14" id="KW-0472">Membrane</keyword>
<comment type="subcellular location">
    <subcellularLocation>
        <location evidence="1">Endoplasmic reticulum membrane</location>
        <topology evidence="1">Multi-pass membrane protein</topology>
    </subcellularLocation>
</comment>
<keyword evidence="11" id="KW-0406">Ion transport</keyword>
<proteinExistence type="inferred from homology"/>
<sequence>MVVFETVVSKWDAILIITVALSLGIFIEFLSWITVYRHEEFRKLHAEICKLYRKREQEQDFMKKDNSKKGKIAAANVEKEFQRKNKNVSSYRMKANILTAAICMILMPILYQLFDGVPVAQLPFQPIWPFAMMTHAGLPGDDMMECSATFLCMTTLLLTRQNIQKYLGFSPPGGMQSPFGTSGSGSSSFSSS</sequence>
<dbReference type="EMBL" id="JADAQX010000755">
    <property type="protein sequence ID" value="KAF8819445.1"/>
    <property type="molecule type" value="Genomic_DNA"/>
</dbReference>
<evidence type="ECO:0000256" key="5">
    <source>
        <dbReference type="ARBA" id="ARBA00022673"/>
    </source>
</evidence>
<keyword evidence="6 14" id="KW-0812">Transmembrane</keyword>
<evidence type="ECO:0000256" key="2">
    <source>
        <dbReference type="ARBA" id="ARBA00006537"/>
    </source>
</evidence>
<gene>
    <name evidence="15" type="ORF">IE077_001017</name>
</gene>
<evidence type="ECO:0000256" key="12">
    <source>
        <dbReference type="ARBA" id="ARBA00023136"/>
    </source>
</evidence>
<keyword evidence="3" id="KW-0813">Transport</keyword>
<keyword evidence="5" id="KW-0107">Calcium channel</keyword>
<reference evidence="15 16" key="1">
    <citation type="journal article" date="2020" name="bioRxiv">
        <title>Metabolic contributions of an alphaproteobacterial endosymbiont in the apicomplexan Cardiosporidium cionae.</title>
        <authorList>
            <person name="Hunter E.S."/>
            <person name="Paight C.J."/>
            <person name="Lane C.E."/>
        </authorList>
    </citation>
    <scope>NUCLEOTIDE SEQUENCE [LARGE SCALE GENOMIC DNA]</scope>
    <source>
        <strain evidence="15">ESH_2018</strain>
    </source>
</reference>
<evidence type="ECO:0000256" key="7">
    <source>
        <dbReference type="ARBA" id="ARBA00022824"/>
    </source>
</evidence>
<organism evidence="15 16">
    <name type="scientific">Cardiosporidium cionae</name>
    <dbReference type="NCBI Taxonomy" id="476202"/>
    <lineage>
        <taxon>Eukaryota</taxon>
        <taxon>Sar</taxon>
        <taxon>Alveolata</taxon>
        <taxon>Apicomplexa</taxon>
        <taxon>Aconoidasida</taxon>
        <taxon>Nephromycida</taxon>
        <taxon>Cardiosporidium</taxon>
    </lineage>
</organism>
<feature type="transmembrane region" description="Helical" evidence="14">
    <location>
        <begin position="13"/>
        <end position="35"/>
    </location>
</feature>
<keyword evidence="9 14" id="KW-1133">Transmembrane helix</keyword>
<dbReference type="PANTHER" id="PTHR20917:SF0">
    <property type="entry name" value="CALCIUM LOAD-ACTIVATED CALCIUM CHANNEL"/>
    <property type="match status" value="1"/>
</dbReference>
<comment type="similarity">
    <text evidence="2">Belongs to the TMCO1 family.</text>
</comment>
<keyword evidence="16" id="KW-1185">Reference proteome</keyword>
<dbReference type="InterPro" id="IPR008559">
    <property type="entry name" value="TMCO1"/>
</dbReference>
<dbReference type="Pfam" id="PF01956">
    <property type="entry name" value="EMC3_TMCO1"/>
    <property type="match status" value="1"/>
</dbReference>
<dbReference type="InterPro" id="IPR002809">
    <property type="entry name" value="EMC3/TMCO1"/>
</dbReference>
<dbReference type="SMART" id="SM01415">
    <property type="entry name" value="DUF106"/>
    <property type="match status" value="1"/>
</dbReference>
<evidence type="ECO:0000256" key="9">
    <source>
        <dbReference type="ARBA" id="ARBA00022989"/>
    </source>
</evidence>
<keyword evidence="7" id="KW-0256">Endoplasmic reticulum</keyword>
<dbReference type="Proteomes" id="UP000823046">
    <property type="component" value="Unassembled WGS sequence"/>
</dbReference>
<dbReference type="PANTHER" id="PTHR20917">
    <property type="entry name" value="PNAS-RELATED"/>
    <property type="match status" value="1"/>
</dbReference>
<evidence type="ECO:0000256" key="1">
    <source>
        <dbReference type="ARBA" id="ARBA00004477"/>
    </source>
</evidence>
<comment type="caution">
    <text evidence="15">The sequence shown here is derived from an EMBL/GenBank/DDBJ whole genome shotgun (WGS) entry which is preliminary data.</text>
</comment>
<keyword evidence="8" id="KW-0106">Calcium</keyword>
<keyword evidence="13" id="KW-0407">Ion channel</keyword>